<keyword evidence="4 6" id="KW-0472">Membrane</keyword>
<feature type="transmembrane region" description="Helical" evidence="6">
    <location>
        <begin position="354"/>
        <end position="379"/>
    </location>
</feature>
<dbReference type="CDD" id="cd06174">
    <property type="entry name" value="MFS"/>
    <property type="match status" value="1"/>
</dbReference>
<dbReference type="Gene3D" id="1.20.1250.20">
    <property type="entry name" value="MFS general substrate transporter like domains"/>
    <property type="match status" value="2"/>
</dbReference>
<comment type="subcellular location">
    <subcellularLocation>
        <location evidence="1">Cell membrane</location>
        <topology evidence="1">Multi-pass membrane protein</topology>
    </subcellularLocation>
</comment>
<keyword evidence="9" id="KW-1185">Reference proteome</keyword>
<feature type="transmembrane region" description="Helical" evidence="6">
    <location>
        <begin position="177"/>
        <end position="197"/>
    </location>
</feature>
<comment type="caution">
    <text evidence="8">The sequence shown here is derived from an EMBL/GenBank/DDBJ whole genome shotgun (WGS) entry which is preliminary data.</text>
</comment>
<keyword evidence="2 6" id="KW-0812">Transmembrane</keyword>
<accession>A0ABW1MRQ6</accession>
<dbReference type="Pfam" id="PF07690">
    <property type="entry name" value="MFS_1"/>
    <property type="match status" value="1"/>
</dbReference>
<protein>
    <submittedName>
        <fullName evidence="8">MFS transporter</fullName>
    </submittedName>
</protein>
<dbReference type="RefSeq" id="WP_281179379.1">
    <property type="nucleotide sequence ID" value="NZ_JBHSPX010000008.1"/>
</dbReference>
<dbReference type="EMBL" id="JBHSPX010000008">
    <property type="protein sequence ID" value="MFC6066445.1"/>
    <property type="molecule type" value="Genomic_DNA"/>
</dbReference>
<dbReference type="PROSITE" id="PS00216">
    <property type="entry name" value="SUGAR_TRANSPORT_1"/>
    <property type="match status" value="1"/>
</dbReference>
<evidence type="ECO:0000256" key="5">
    <source>
        <dbReference type="SAM" id="MobiDB-lite"/>
    </source>
</evidence>
<feature type="transmembrane region" description="Helical" evidence="6">
    <location>
        <begin position="85"/>
        <end position="107"/>
    </location>
</feature>
<dbReference type="InterPro" id="IPR020846">
    <property type="entry name" value="MFS_dom"/>
</dbReference>
<dbReference type="PANTHER" id="PTHR23528">
    <property type="match status" value="1"/>
</dbReference>
<dbReference type="Proteomes" id="UP001596139">
    <property type="component" value="Unassembled WGS sequence"/>
</dbReference>
<proteinExistence type="predicted"/>
<organism evidence="8 9">
    <name type="scientific">Streptomyces ochraceiscleroticus</name>
    <dbReference type="NCBI Taxonomy" id="47761"/>
    <lineage>
        <taxon>Bacteria</taxon>
        <taxon>Bacillati</taxon>
        <taxon>Actinomycetota</taxon>
        <taxon>Actinomycetes</taxon>
        <taxon>Kitasatosporales</taxon>
        <taxon>Streptomycetaceae</taxon>
        <taxon>Streptomyces</taxon>
    </lineage>
</organism>
<feature type="transmembrane region" description="Helical" evidence="6">
    <location>
        <begin position="391"/>
        <end position="414"/>
    </location>
</feature>
<dbReference type="InterPro" id="IPR011701">
    <property type="entry name" value="MFS"/>
</dbReference>
<feature type="transmembrane region" description="Helical" evidence="6">
    <location>
        <begin position="119"/>
        <end position="138"/>
    </location>
</feature>
<feature type="region of interest" description="Disordered" evidence="5">
    <location>
        <begin position="1"/>
        <end position="41"/>
    </location>
</feature>
<evidence type="ECO:0000256" key="4">
    <source>
        <dbReference type="ARBA" id="ARBA00023136"/>
    </source>
</evidence>
<feature type="transmembrane region" description="Helical" evidence="6">
    <location>
        <begin position="329"/>
        <end position="348"/>
    </location>
</feature>
<evidence type="ECO:0000256" key="3">
    <source>
        <dbReference type="ARBA" id="ARBA00022989"/>
    </source>
</evidence>
<keyword evidence="3 6" id="KW-1133">Transmembrane helix</keyword>
<dbReference type="SUPFAM" id="SSF103473">
    <property type="entry name" value="MFS general substrate transporter"/>
    <property type="match status" value="1"/>
</dbReference>
<gene>
    <name evidence="8" type="ORF">ACFP4F_28405</name>
</gene>
<evidence type="ECO:0000256" key="2">
    <source>
        <dbReference type="ARBA" id="ARBA00022692"/>
    </source>
</evidence>
<evidence type="ECO:0000259" key="7">
    <source>
        <dbReference type="PROSITE" id="PS50850"/>
    </source>
</evidence>
<dbReference type="PROSITE" id="PS50850">
    <property type="entry name" value="MFS"/>
    <property type="match status" value="1"/>
</dbReference>
<feature type="transmembrane region" description="Helical" evidence="6">
    <location>
        <begin position="262"/>
        <end position="281"/>
    </location>
</feature>
<evidence type="ECO:0000256" key="6">
    <source>
        <dbReference type="SAM" id="Phobius"/>
    </source>
</evidence>
<feature type="domain" description="Major facilitator superfamily (MFS) profile" evidence="7">
    <location>
        <begin position="50"/>
        <end position="444"/>
    </location>
</feature>
<evidence type="ECO:0000313" key="9">
    <source>
        <dbReference type="Proteomes" id="UP001596139"/>
    </source>
</evidence>
<dbReference type="PANTHER" id="PTHR23528:SF1">
    <property type="entry name" value="MAJOR FACILITATOR SUPERFAMILY (MFS) PROFILE DOMAIN-CONTAINING PROTEIN"/>
    <property type="match status" value="1"/>
</dbReference>
<dbReference type="InterPro" id="IPR036259">
    <property type="entry name" value="MFS_trans_sf"/>
</dbReference>
<feature type="transmembrane region" description="Helical" evidence="6">
    <location>
        <begin position="144"/>
        <end position="165"/>
    </location>
</feature>
<sequence length="444" mass="46232">MSDSTPAPHIAGPARPESEPGLEGAEHPAAAPAPSSGPAPAGPTRRTIVLVLVAAAGMYIMVLTLSTALSLRLASIDPDAKETSYSLTVSVSSIALLVAVPLAGALSDRTTSRFGRRRPWILGCLVAALLGTAVIGAVSSIPVIVVAYVVAIIAAQAAFNAYSTIPVEALPDVKRGRVMGVMGMFGAFAMSGGSYLAAAFVDVPLVMMVAPILLALALALPLLFFYKDPVRDRSELPPLDLKGIARTFVVNPRKHPDFGWAWLSRFLAGIAMSAMFSYFVFFLMDGLHMPIGEAGQQAGTLSLISAPVSVLFFTASGWVSDKIGRRKPFVVVAALLMAAGLVIGGTASTFAQFIAAWIVFSMGQAMYLTVDMALCAAVLPDARDTGKDVAVIALALSIPNIIVPAAAPTILATGDGHNYQLLWFGAAAICALGSFTVTFIKSVR</sequence>
<name>A0ABW1MRQ6_9ACTN</name>
<feature type="transmembrane region" description="Helical" evidence="6">
    <location>
        <begin position="48"/>
        <end position="73"/>
    </location>
</feature>
<evidence type="ECO:0000256" key="1">
    <source>
        <dbReference type="ARBA" id="ARBA00004651"/>
    </source>
</evidence>
<feature type="transmembrane region" description="Helical" evidence="6">
    <location>
        <begin position="203"/>
        <end position="226"/>
    </location>
</feature>
<dbReference type="InterPro" id="IPR005829">
    <property type="entry name" value="Sugar_transporter_CS"/>
</dbReference>
<reference evidence="9" key="1">
    <citation type="journal article" date="2019" name="Int. J. Syst. Evol. Microbiol.">
        <title>The Global Catalogue of Microorganisms (GCM) 10K type strain sequencing project: providing services to taxonomists for standard genome sequencing and annotation.</title>
        <authorList>
            <consortium name="The Broad Institute Genomics Platform"/>
            <consortium name="The Broad Institute Genome Sequencing Center for Infectious Disease"/>
            <person name="Wu L."/>
            <person name="Ma J."/>
        </authorList>
    </citation>
    <scope>NUCLEOTIDE SEQUENCE [LARGE SCALE GENOMIC DNA]</scope>
    <source>
        <strain evidence="9">CGMCC 1.15180</strain>
    </source>
</reference>
<feature type="transmembrane region" description="Helical" evidence="6">
    <location>
        <begin position="420"/>
        <end position="440"/>
    </location>
</feature>
<feature type="transmembrane region" description="Helical" evidence="6">
    <location>
        <begin position="301"/>
        <end position="320"/>
    </location>
</feature>
<evidence type="ECO:0000313" key="8">
    <source>
        <dbReference type="EMBL" id="MFC6066445.1"/>
    </source>
</evidence>